<dbReference type="RefSeq" id="WP_232309038.1">
    <property type="nucleotide sequence ID" value="NZ_LUTU01000002.1"/>
</dbReference>
<dbReference type="AlphaFoldDB" id="A0A1B6VPH4"/>
<evidence type="ECO:0000313" key="2">
    <source>
        <dbReference type="Proteomes" id="UP000077786"/>
    </source>
</evidence>
<organism evidence="1 2">
    <name type="scientific">Gluconobacter cerinus</name>
    <dbReference type="NCBI Taxonomy" id="38307"/>
    <lineage>
        <taxon>Bacteria</taxon>
        <taxon>Pseudomonadati</taxon>
        <taxon>Pseudomonadota</taxon>
        <taxon>Alphaproteobacteria</taxon>
        <taxon>Acetobacterales</taxon>
        <taxon>Acetobacteraceae</taxon>
        <taxon>Gluconobacter</taxon>
    </lineage>
</organism>
<dbReference type="EMBL" id="LUTU01000002">
    <property type="protein sequence ID" value="OAJ69122.1"/>
    <property type="molecule type" value="Genomic_DNA"/>
</dbReference>
<proteinExistence type="predicted"/>
<dbReference type="Proteomes" id="UP000077786">
    <property type="component" value="Unassembled WGS sequence"/>
</dbReference>
<accession>A0A1B6VPH4</accession>
<reference evidence="1 2" key="1">
    <citation type="submission" date="2016-03" db="EMBL/GenBank/DDBJ databases">
        <title>Draft genome sequence of Gluconobacter cerinus strain CECT 9110.</title>
        <authorList>
            <person name="Sainz F."/>
            <person name="Mas A."/>
            <person name="Torija M.J."/>
        </authorList>
    </citation>
    <scope>NUCLEOTIDE SEQUENCE [LARGE SCALE GENOMIC DNA]</scope>
    <source>
        <strain evidence="1 2">CECT 9110</strain>
    </source>
</reference>
<comment type="caution">
    <text evidence="1">The sequence shown here is derived from an EMBL/GenBank/DDBJ whole genome shotgun (WGS) entry which is preliminary data.</text>
</comment>
<gene>
    <name evidence="1" type="ORF">A0123_00176</name>
</gene>
<dbReference type="PATRIC" id="fig|38307.3.peg.185"/>
<evidence type="ECO:0000313" key="1">
    <source>
        <dbReference type="EMBL" id="OAJ69122.1"/>
    </source>
</evidence>
<protein>
    <submittedName>
        <fullName evidence="1">Uncharacterized protein</fullName>
    </submittedName>
</protein>
<name>A0A1B6VPH4_9PROT</name>
<sequence>MCDHQTSPQTMTVSKVLCGLRVEIFTYPSGEVLLRTVDAYPVNRNDWHGPYADAAQAEADFVDRHALPVLTPEEVRRRRLNGTLSKTHEYGEMILAFHRWTGATCLTPFIVRPEARA</sequence>